<evidence type="ECO:0000256" key="2">
    <source>
        <dbReference type="SAM" id="SignalP"/>
    </source>
</evidence>
<keyword evidence="4" id="KW-1185">Reference proteome</keyword>
<feature type="compositionally biased region" description="Polar residues" evidence="1">
    <location>
        <begin position="29"/>
        <end position="39"/>
    </location>
</feature>
<evidence type="ECO:0000313" key="4">
    <source>
        <dbReference type="Proteomes" id="UP000820818"/>
    </source>
</evidence>
<name>A0AAD5KKH0_9CRUS</name>
<feature type="region of interest" description="Disordered" evidence="1">
    <location>
        <begin position="540"/>
        <end position="733"/>
    </location>
</feature>
<gene>
    <name evidence="3" type="ORF">GHT06_019245</name>
</gene>
<feature type="region of interest" description="Disordered" evidence="1">
    <location>
        <begin position="1076"/>
        <end position="1098"/>
    </location>
</feature>
<feature type="region of interest" description="Disordered" evidence="1">
    <location>
        <begin position="504"/>
        <end position="523"/>
    </location>
</feature>
<feature type="region of interest" description="Disordered" evidence="1">
    <location>
        <begin position="1173"/>
        <end position="1210"/>
    </location>
</feature>
<keyword evidence="2" id="KW-0732">Signal</keyword>
<accession>A0AAD5KKH0</accession>
<feature type="compositionally biased region" description="Basic and acidic residues" evidence="1">
    <location>
        <begin position="342"/>
        <end position="390"/>
    </location>
</feature>
<organism evidence="3 4">
    <name type="scientific">Daphnia sinensis</name>
    <dbReference type="NCBI Taxonomy" id="1820382"/>
    <lineage>
        <taxon>Eukaryota</taxon>
        <taxon>Metazoa</taxon>
        <taxon>Ecdysozoa</taxon>
        <taxon>Arthropoda</taxon>
        <taxon>Crustacea</taxon>
        <taxon>Branchiopoda</taxon>
        <taxon>Diplostraca</taxon>
        <taxon>Cladocera</taxon>
        <taxon>Anomopoda</taxon>
        <taxon>Daphniidae</taxon>
        <taxon>Daphnia</taxon>
        <taxon>Daphnia similis group</taxon>
    </lineage>
</organism>
<feature type="compositionally biased region" description="Polar residues" evidence="1">
    <location>
        <begin position="751"/>
        <end position="760"/>
    </location>
</feature>
<feature type="region of interest" description="Disordered" evidence="1">
    <location>
        <begin position="91"/>
        <end position="130"/>
    </location>
</feature>
<feature type="region of interest" description="Disordered" evidence="1">
    <location>
        <begin position="29"/>
        <end position="53"/>
    </location>
</feature>
<sequence length="1222" mass="134716">MNFKKRIAAAVFVTAMFTATVYCQQQKQSPLSSGARQQRPTAATVPPPAAIKKEGSNFDQQRLIALFGSEAQPVYGNRDPTTGRVVLEAAPNNPAPTGNRPANRFTPPAADAKEEVQPAEAEDAIDRKDTRVPETNEINPFELLPPQFHDLLNIPLHDYGNGTTYNPYDKFKLPLKNKYPLVSTGYANTKYQGSPSTTTVKPIKSAGQPVKSNAGQAQSGYDYDYDSADYAPIKTTRRPSSKPKTTTTTIRTTTVEDQRYQDQYSNRPTTKKQKVRPSADVSKDPETFDYRPQYQPEATRKPLTRPQSYDDAHSEEGTSTRRPEKRPENWPYRPETSQEYVPDNRPDSRPDSRPENRPDSRPDNRPDSRPDNRPDSRPDSRPDNRPDSRPSQRPSEFSYEETSHQPAGDDWPPRQEEFKPYKPSGRPTFDGFSPYKPDSRPKPAKEEKAPTQPPRPNYSVVAGLDNNDREPIFTPHQSYRPLSDDHIAEIKVTPKPFFAADENQNFGQQQQQQPQITVGQVDDMPDIIYDYDDERSKGEGVLFMFDNGPSAVASGPDLSSTSGVTQKPAAVTPSPVASPYPTVASRDPRPPQVFSPAFRPSAPVRPSSDSSFLPPLPSNQRLPDSWNSFPQQKQQVGNDSPRPPFRFPTDHQQNAKENQPPNILPLFRPNTNPTNEFQFIKHPQQIEFNRQQTPQLQQPGQQPNLRPNGQGGPSREQRPGTINPLPSALQSPFSSISQAVANFFGRRSGHSAGSQRSGNLDATEKMDRSGIAESTDAEADLDTAESNSGSFVLFSRPDQPLLPSPISVDRSGLGLQLPQQQLPPNLGATPAATHPQVVGIRAAPEDGASKPPAFYVYTTHELEQGKPPYLVVGPVLSGPPNVAGAQLVHSVPATPMNSPGSQRRSDFLNDAPNRPNSLSFPTSNQEETLAPRQPEIAPVRKPFFPISSGSNNKERPDRLPTGLSPPRQNPPPHRRPPPGFLFPEIPLETDLVPPQGISPVSQGIPPPRVPLNPHKDVASLFSNPTLLHSRPSEEAIVPVNQQPKVPEQSVAVKNPDPSVGVASVLNVPLYETTVTSTVKPPKRKTTKLPSRTTTSPAYMESFNNQQPVTYATIQQEDGKQIAVVHPAYIVTYKSQPGPPELLDLDAPFVPSVESPSEVGEMSSIPFEKWHALPQEIERKGEETPAETSHRDVVDSSQIGHQSSGSDQLKYYGGFLPLVPGQE</sequence>
<feature type="chain" id="PRO_5042288133" evidence="2">
    <location>
        <begin position="24"/>
        <end position="1222"/>
    </location>
</feature>
<feature type="compositionally biased region" description="Basic and acidic residues" evidence="1">
    <location>
        <begin position="411"/>
        <end position="420"/>
    </location>
</feature>
<protein>
    <submittedName>
        <fullName evidence="3">Uncharacterized protein</fullName>
    </submittedName>
</protein>
<dbReference type="EMBL" id="WJBH02000008">
    <property type="protein sequence ID" value="KAI9553974.1"/>
    <property type="molecule type" value="Genomic_DNA"/>
</dbReference>
<proteinExistence type="predicted"/>
<dbReference type="Proteomes" id="UP000820818">
    <property type="component" value="Linkage Group LG8"/>
</dbReference>
<feature type="compositionally biased region" description="Polar residues" evidence="1">
    <location>
        <begin position="1087"/>
        <end position="1098"/>
    </location>
</feature>
<feature type="compositionally biased region" description="Low complexity" evidence="1">
    <location>
        <begin position="690"/>
        <end position="708"/>
    </location>
</feature>
<feature type="compositionally biased region" description="Low complexity" evidence="1">
    <location>
        <begin position="568"/>
        <end position="585"/>
    </location>
</feature>
<feature type="region of interest" description="Disordered" evidence="1">
    <location>
        <begin position="747"/>
        <end position="809"/>
    </location>
</feature>
<feature type="compositionally biased region" description="Polar residues" evidence="1">
    <location>
        <begin position="914"/>
        <end position="927"/>
    </location>
</feature>
<feature type="compositionally biased region" description="Low complexity" evidence="1">
    <location>
        <begin position="242"/>
        <end position="253"/>
    </location>
</feature>
<evidence type="ECO:0000256" key="1">
    <source>
        <dbReference type="SAM" id="MobiDB-lite"/>
    </source>
</evidence>
<comment type="caution">
    <text evidence="3">The sequence shown here is derived from an EMBL/GenBank/DDBJ whole genome shotgun (WGS) entry which is preliminary data.</text>
</comment>
<feature type="signal peptide" evidence="2">
    <location>
        <begin position="1"/>
        <end position="23"/>
    </location>
</feature>
<evidence type="ECO:0000313" key="3">
    <source>
        <dbReference type="EMBL" id="KAI9553974.1"/>
    </source>
</evidence>
<feature type="region of interest" description="Disordered" evidence="1">
    <location>
        <begin position="891"/>
        <end position="978"/>
    </location>
</feature>
<feature type="compositionally biased region" description="Basic and acidic residues" evidence="1">
    <location>
        <begin position="437"/>
        <end position="449"/>
    </location>
</feature>
<feature type="compositionally biased region" description="Polar residues" evidence="1">
    <location>
        <begin position="1194"/>
        <end position="1206"/>
    </location>
</feature>
<feature type="region of interest" description="Disordered" evidence="1">
    <location>
        <begin position="190"/>
        <end position="481"/>
    </location>
</feature>
<feature type="compositionally biased region" description="Polar residues" evidence="1">
    <location>
        <begin position="190"/>
        <end position="200"/>
    </location>
</feature>
<reference evidence="3 4" key="1">
    <citation type="submission" date="2022-05" db="EMBL/GenBank/DDBJ databases">
        <title>A multi-omics perspective on studying reproductive biology in Daphnia sinensis.</title>
        <authorList>
            <person name="Jia J."/>
        </authorList>
    </citation>
    <scope>NUCLEOTIDE SEQUENCE [LARGE SCALE GENOMIC DNA]</scope>
    <source>
        <strain evidence="3 4">WSL</strain>
    </source>
</reference>
<feature type="compositionally biased region" description="Polar residues" evidence="1">
    <location>
        <begin position="650"/>
        <end position="661"/>
    </location>
</feature>
<dbReference type="AlphaFoldDB" id="A0AAD5KKH0"/>
<feature type="compositionally biased region" description="Polar residues" evidence="1">
    <location>
        <begin position="619"/>
        <end position="638"/>
    </location>
</feature>
<feature type="compositionally biased region" description="Basic and acidic residues" evidence="1">
    <location>
        <begin position="1173"/>
        <end position="1193"/>
    </location>
</feature>
<feature type="compositionally biased region" description="Basic and acidic residues" evidence="1">
    <location>
        <begin position="308"/>
        <end position="328"/>
    </location>
</feature>